<keyword evidence="3 7" id="KW-1133">Transmembrane helix</keyword>
<dbReference type="PANTHER" id="PTHR33048">
    <property type="entry name" value="PTH11-LIKE INTEGRAL MEMBRANE PROTEIN (AFU_ORTHOLOGUE AFUA_5G11245)"/>
    <property type="match status" value="1"/>
</dbReference>
<evidence type="ECO:0000256" key="2">
    <source>
        <dbReference type="ARBA" id="ARBA00022692"/>
    </source>
</evidence>
<reference evidence="9" key="1">
    <citation type="journal article" date="2020" name="Stud. Mycol.">
        <title>101 Dothideomycetes genomes: a test case for predicting lifestyles and emergence of pathogens.</title>
        <authorList>
            <person name="Haridas S."/>
            <person name="Albert R."/>
            <person name="Binder M."/>
            <person name="Bloem J."/>
            <person name="Labutti K."/>
            <person name="Salamov A."/>
            <person name="Andreopoulos B."/>
            <person name="Baker S."/>
            <person name="Barry K."/>
            <person name="Bills G."/>
            <person name="Bluhm B."/>
            <person name="Cannon C."/>
            <person name="Castanera R."/>
            <person name="Culley D."/>
            <person name="Daum C."/>
            <person name="Ezra D."/>
            <person name="Gonzalez J."/>
            <person name="Henrissat B."/>
            <person name="Kuo A."/>
            <person name="Liang C."/>
            <person name="Lipzen A."/>
            <person name="Lutzoni F."/>
            <person name="Magnuson J."/>
            <person name="Mondo S."/>
            <person name="Nolan M."/>
            <person name="Ohm R."/>
            <person name="Pangilinan J."/>
            <person name="Park H.-J."/>
            <person name="Ramirez L."/>
            <person name="Alfaro M."/>
            <person name="Sun H."/>
            <person name="Tritt A."/>
            <person name="Yoshinaga Y."/>
            <person name="Zwiers L.-H."/>
            <person name="Turgeon B."/>
            <person name="Goodwin S."/>
            <person name="Spatafora J."/>
            <person name="Crous P."/>
            <person name="Grigoriev I."/>
        </authorList>
    </citation>
    <scope>NUCLEOTIDE SEQUENCE</scope>
    <source>
        <strain evidence="9">CBS 109.77</strain>
    </source>
</reference>
<dbReference type="PANTHER" id="PTHR33048:SF167">
    <property type="entry name" value="INTEGRAL MEMBRANE PROTEIN"/>
    <property type="match status" value="1"/>
</dbReference>
<keyword evidence="4 7" id="KW-0472">Membrane</keyword>
<feature type="domain" description="Rhodopsin" evidence="8">
    <location>
        <begin position="52"/>
        <end position="155"/>
    </location>
</feature>
<evidence type="ECO:0000256" key="4">
    <source>
        <dbReference type="ARBA" id="ARBA00023136"/>
    </source>
</evidence>
<proteinExistence type="inferred from homology"/>
<protein>
    <recommendedName>
        <fullName evidence="8">Rhodopsin domain-containing protein</fullName>
    </recommendedName>
</protein>
<evidence type="ECO:0000256" key="7">
    <source>
        <dbReference type="SAM" id="Phobius"/>
    </source>
</evidence>
<dbReference type="InterPro" id="IPR052337">
    <property type="entry name" value="SAT4-like"/>
</dbReference>
<organism evidence="9 10">
    <name type="scientific">Melanomma pulvis-pyrius CBS 109.77</name>
    <dbReference type="NCBI Taxonomy" id="1314802"/>
    <lineage>
        <taxon>Eukaryota</taxon>
        <taxon>Fungi</taxon>
        <taxon>Dikarya</taxon>
        <taxon>Ascomycota</taxon>
        <taxon>Pezizomycotina</taxon>
        <taxon>Dothideomycetes</taxon>
        <taxon>Pleosporomycetidae</taxon>
        <taxon>Pleosporales</taxon>
        <taxon>Melanommataceae</taxon>
        <taxon>Melanomma</taxon>
    </lineage>
</organism>
<accession>A0A6A6WQN8</accession>
<evidence type="ECO:0000256" key="1">
    <source>
        <dbReference type="ARBA" id="ARBA00004141"/>
    </source>
</evidence>
<feature type="transmembrane region" description="Helical" evidence="7">
    <location>
        <begin position="113"/>
        <end position="136"/>
    </location>
</feature>
<comment type="similarity">
    <text evidence="5">Belongs to the SAT4 family.</text>
</comment>
<comment type="subcellular location">
    <subcellularLocation>
        <location evidence="1">Membrane</location>
        <topology evidence="1">Multi-pass membrane protein</topology>
    </subcellularLocation>
</comment>
<feature type="compositionally biased region" description="Polar residues" evidence="6">
    <location>
        <begin position="318"/>
        <end position="331"/>
    </location>
</feature>
<evidence type="ECO:0000256" key="5">
    <source>
        <dbReference type="ARBA" id="ARBA00038359"/>
    </source>
</evidence>
<keyword evidence="10" id="KW-1185">Reference proteome</keyword>
<feature type="transmembrane region" description="Helical" evidence="7">
    <location>
        <begin position="186"/>
        <end position="205"/>
    </location>
</feature>
<evidence type="ECO:0000313" key="9">
    <source>
        <dbReference type="EMBL" id="KAF2786396.1"/>
    </source>
</evidence>
<feature type="region of interest" description="Disordered" evidence="6">
    <location>
        <begin position="318"/>
        <end position="345"/>
    </location>
</feature>
<dbReference type="GO" id="GO:0016020">
    <property type="term" value="C:membrane"/>
    <property type="evidence" value="ECO:0007669"/>
    <property type="project" value="UniProtKB-SubCell"/>
</dbReference>
<feature type="domain" description="Rhodopsin" evidence="8">
    <location>
        <begin position="168"/>
        <end position="278"/>
    </location>
</feature>
<dbReference type="Proteomes" id="UP000799757">
    <property type="component" value="Unassembled WGS sequence"/>
</dbReference>
<keyword evidence="2 7" id="KW-0812">Transmembrane</keyword>
<evidence type="ECO:0000256" key="6">
    <source>
        <dbReference type="SAM" id="MobiDB-lite"/>
    </source>
</evidence>
<evidence type="ECO:0000313" key="10">
    <source>
        <dbReference type="Proteomes" id="UP000799757"/>
    </source>
</evidence>
<dbReference type="Pfam" id="PF20684">
    <property type="entry name" value="Fung_rhodopsin"/>
    <property type="match status" value="2"/>
</dbReference>
<evidence type="ECO:0000256" key="3">
    <source>
        <dbReference type="ARBA" id="ARBA00022989"/>
    </source>
</evidence>
<sequence length="389" mass="42712">MPAWTLESVREAAVAKRQAASSPVYAPDDTNAPEILTITGTFFAVAALVVLLRCYVRISMLKVFGVDDYLMVVALILAAAVFACFNMETHYGIGKHFLVLIADPANFMKITHILYFHSLIIMIGVSTVKISIAFFLLRLAPRKSHAMFLYGVIAAWNSALRPPPFGTGTAKCYSNNVFRNLGMMNSAFNIITDVLFATLPIPLIWSLQLNTRTKISLIAILSLGWFACAAAIVKAVQQFHVLDDLNWTYKDSFNIWNYIEFTIGILASSLPTLKPLFNWALDTARAITSAGRTHGSGLRGNGQKGALSLGYHKTSDTSSKSVELHSVTTKGGSPRGPYNVEISGKPTGIAERDVWEMERGKSSEESILPLQHPEPGKNRIVRTTEVRVS</sequence>
<gene>
    <name evidence="9" type="ORF">K505DRAFT_318523</name>
</gene>
<name>A0A6A6WQN8_9PLEO</name>
<feature type="transmembrane region" description="Helical" evidence="7">
    <location>
        <begin position="35"/>
        <end position="56"/>
    </location>
</feature>
<evidence type="ECO:0000259" key="8">
    <source>
        <dbReference type="Pfam" id="PF20684"/>
    </source>
</evidence>
<dbReference type="EMBL" id="MU002475">
    <property type="protein sequence ID" value="KAF2786396.1"/>
    <property type="molecule type" value="Genomic_DNA"/>
</dbReference>
<feature type="transmembrane region" description="Helical" evidence="7">
    <location>
        <begin position="68"/>
        <end position="93"/>
    </location>
</feature>
<dbReference type="InterPro" id="IPR049326">
    <property type="entry name" value="Rhodopsin_dom_fungi"/>
</dbReference>
<feature type="transmembrane region" description="Helical" evidence="7">
    <location>
        <begin position="217"/>
        <end position="235"/>
    </location>
</feature>
<dbReference type="OrthoDB" id="5022096at2759"/>
<dbReference type="AlphaFoldDB" id="A0A6A6WQN8"/>